<dbReference type="EMBL" id="LCLV01000002">
    <property type="protein sequence ID" value="KKU25161.1"/>
    <property type="molecule type" value="Genomic_DNA"/>
</dbReference>
<dbReference type="AlphaFoldDB" id="A0A0G1NXH6"/>
<evidence type="ECO:0000313" key="2">
    <source>
        <dbReference type="Proteomes" id="UP000034643"/>
    </source>
</evidence>
<dbReference type="Proteomes" id="UP000034643">
    <property type="component" value="Unassembled WGS sequence"/>
</dbReference>
<reference evidence="1 2" key="1">
    <citation type="journal article" date="2015" name="Nature">
        <title>rRNA introns, odd ribosomes, and small enigmatic genomes across a large radiation of phyla.</title>
        <authorList>
            <person name="Brown C.T."/>
            <person name="Hug L.A."/>
            <person name="Thomas B.C."/>
            <person name="Sharon I."/>
            <person name="Castelle C.J."/>
            <person name="Singh A."/>
            <person name="Wilkins M.J."/>
            <person name="Williams K.H."/>
            <person name="Banfield J.F."/>
        </authorList>
    </citation>
    <scope>NUCLEOTIDE SEQUENCE [LARGE SCALE GENOMIC DNA]</scope>
</reference>
<name>A0A0G1NXH6_9BACT</name>
<gene>
    <name evidence="1" type="ORF">UX34_C0002G0024</name>
</gene>
<protein>
    <submittedName>
        <fullName evidence="1">Uncharacterized protein</fullName>
    </submittedName>
</protein>
<organism evidence="1 2">
    <name type="scientific">Candidatus Woesebacteria bacterium GW2011_GWF1_46_13</name>
    <dbReference type="NCBI Taxonomy" id="1618602"/>
    <lineage>
        <taxon>Bacteria</taxon>
        <taxon>Candidatus Woeseibacteriota</taxon>
    </lineage>
</organism>
<sequence>MDKDREPIRMAEELNETKRFPSDPERFVAEGVSGVAGETFRWSVGPATDIDRNLLLKNPAKALSQVPIEDPNLRFSSDKLGSPSDETLSLAIPLVQARAQAVEQEFHLAPQEKRNLDKVVKKAVSVIGPKRAAAAILAFTTACSSIVGPDTPPTPVIEPTPTLAPNIQETDVAPFPTRETVERPIANASVLEGEALFGANEDIRGEFEKFESDFLAQHGGDMPESVRLTATGILTEYADGEDMTLHPFFSVESDNPEVPSVMNMLVAVPNDGGFEYKLMSLEREEWQDDQGKVWVTLSITSDPRTGTALTDTLEVFAIPQDQINNPDASVWWSPSGIALETTKSSAVKVLAALTVASQEAETAPTYQLEDGTQTERVTEGQLVELFPGSEVFMSERGDVVIINEETGIRLAGQTMRTEHGTYTLLLQDSNYRTAANLNYRETSENMGGYPSITNHPYKEELVRIMSTLIELKEREVNLGSINLASHKPQSKDFIAIYLNPGYAIPLAETFPDNFVDPNAARQIYSGELGYPILVTENGEYLLIRFTARNHPNYPNPDFFPEGREEESIFDTFAYYFHETYFALLKEAATSQGTAERFFLEGWKSVKESHFSRLFSDPNIDFITETAFSPQRGPYDAETMLTEIERARFGISNIIEVDFNKFK</sequence>
<accession>A0A0G1NXH6</accession>
<evidence type="ECO:0000313" key="1">
    <source>
        <dbReference type="EMBL" id="KKU25161.1"/>
    </source>
</evidence>
<comment type="caution">
    <text evidence="1">The sequence shown here is derived from an EMBL/GenBank/DDBJ whole genome shotgun (WGS) entry which is preliminary data.</text>
</comment>
<proteinExistence type="predicted"/>